<evidence type="ECO:0000313" key="5">
    <source>
        <dbReference type="Proteomes" id="UP000824410"/>
    </source>
</evidence>
<proteinExistence type="predicted"/>
<feature type="domain" description="NADPH-dependent FMN reductase-like" evidence="3">
    <location>
        <begin position="7"/>
        <end position="145"/>
    </location>
</feature>
<dbReference type="OrthoDB" id="9812295at2"/>
<dbReference type="Pfam" id="PF03358">
    <property type="entry name" value="FMN_red"/>
    <property type="match status" value="1"/>
</dbReference>
<dbReference type="GO" id="GO:0016491">
    <property type="term" value="F:oxidoreductase activity"/>
    <property type="evidence" value="ECO:0007669"/>
    <property type="project" value="InterPro"/>
</dbReference>
<dbReference type="InterPro" id="IPR050712">
    <property type="entry name" value="NAD(P)H-dep_reductase"/>
</dbReference>
<dbReference type="InterPro" id="IPR029039">
    <property type="entry name" value="Flavoprotein-like_sf"/>
</dbReference>
<evidence type="ECO:0000256" key="2">
    <source>
        <dbReference type="ARBA" id="ARBA00022643"/>
    </source>
</evidence>
<sequence>MSNQYSIGVIVGSLRADSYNLTVAKAITKLFPANFTFKFINIGDLPLYNQDADQSVPTVVANFKSQIKACDGIIFATPEYNRSIPGVLKNAIDQGSRPWGDNSWDGIPAGILGVSIGNISTAIAQQHLRNSLAFLNMPTMNQPECYLKWYDGMVDEQGNISPKSKDFLQPWADTFAKFVAHNIVSK</sequence>
<name>A0A1J0EC82_PRORE</name>
<dbReference type="PANTHER" id="PTHR30543">
    <property type="entry name" value="CHROMATE REDUCTASE"/>
    <property type="match status" value="1"/>
</dbReference>
<evidence type="ECO:0000313" key="4">
    <source>
        <dbReference type="EMBL" id="MBX6980225.1"/>
    </source>
</evidence>
<gene>
    <name evidence="4" type="ORF">EX242_08120</name>
</gene>
<protein>
    <submittedName>
        <fullName evidence="4">NADPH-dependent oxidoreductase</fullName>
    </submittedName>
</protein>
<dbReference type="SUPFAM" id="SSF52218">
    <property type="entry name" value="Flavoproteins"/>
    <property type="match status" value="1"/>
</dbReference>
<keyword evidence="2" id="KW-0285">Flavoprotein</keyword>
<comment type="cofactor">
    <cofactor evidence="1">
        <name>FMN</name>
        <dbReference type="ChEBI" id="CHEBI:58210"/>
    </cofactor>
</comment>
<dbReference type="EMBL" id="SHDO01000008">
    <property type="protein sequence ID" value="MBX6980225.1"/>
    <property type="molecule type" value="Genomic_DNA"/>
</dbReference>
<comment type="caution">
    <text evidence="4">The sequence shown here is derived from an EMBL/GenBank/DDBJ whole genome shotgun (WGS) entry which is preliminary data.</text>
</comment>
<dbReference type="GO" id="GO:0010181">
    <property type="term" value="F:FMN binding"/>
    <property type="evidence" value="ECO:0007669"/>
    <property type="project" value="TreeGrafter"/>
</dbReference>
<reference evidence="4" key="1">
    <citation type="submission" date="2019-02" db="EMBL/GenBank/DDBJ databases">
        <title>Genomic characterization of isolates from hospital effluents in KZN, South Africa.</title>
        <authorList>
            <person name="Ntshobeni N."/>
            <person name="Allam M."/>
            <person name="Ismail A."/>
            <person name="Amoako D."/>
            <person name="Essack S."/>
            <person name="Chenia H."/>
        </authorList>
    </citation>
    <scope>NUCLEOTIDE SEQUENCE</scope>
    <source>
        <strain evidence="4">AFE97_S1</strain>
    </source>
</reference>
<dbReference type="Proteomes" id="UP000824410">
    <property type="component" value="Unassembled WGS sequence"/>
</dbReference>
<dbReference type="KEGG" id="prg:RB151_038960"/>
<keyword evidence="2" id="KW-0288">FMN</keyword>
<dbReference type="GO" id="GO:0005829">
    <property type="term" value="C:cytosol"/>
    <property type="evidence" value="ECO:0007669"/>
    <property type="project" value="TreeGrafter"/>
</dbReference>
<dbReference type="RefSeq" id="WP_042845475.1">
    <property type="nucleotide sequence ID" value="NZ_ABEXNG020000044.1"/>
</dbReference>
<organism evidence="4 5">
    <name type="scientific">Providencia rettgeri</name>
    <dbReference type="NCBI Taxonomy" id="587"/>
    <lineage>
        <taxon>Bacteria</taxon>
        <taxon>Pseudomonadati</taxon>
        <taxon>Pseudomonadota</taxon>
        <taxon>Gammaproteobacteria</taxon>
        <taxon>Enterobacterales</taxon>
        <taxon>Morganellaceae</taxon>
        <taxon>Providencia</taxon>
    </lineage>
</organism>
<evidence type="ECO:0000256" key="1">
    <source>
        <dbReference type="ARBA" id="ARBA00001917"/>
    </source>
</evidence>
<dbReference type="Gene3D" id="3.40.50.360">
    <property type="match status" value="1"/>
</dbReference>
<evidence type="ECO:0000259" key="3">
    <source>
        <dbReference type="Pfam" id="PF03358"/>
    </source>
</evidence>
<accession>A0A1J0EC82</accession>
<dbReference type="AlphaFoldDB" id="A0A1J0EC82"/>
<dbReference type="PANTHER" id="PTHR30543:SF21">
    <property type="entry name" value="NAD(P)H-DEPENDENT FMN REDUCTASE LOT6"/>
    <property type="match status" value="1"/>
</dbReference>
<dbReference type="InterPro" id="IPR005025">
    <property type="entry name" value="FMN_Rdtase-like_dom"/>
</dbReference>